<sequence length="144" mass="16427">MENSLNPEKQVPVDYDFGNLAVFDPNGPEDNTEESLKSSARDSVQLMISQILQMPIKSTKEAVYVTLPEPSTHLPREKPIPQAKPPTKWEKFAKAKGITPKRKDGRMVYDEQTQEWVPKWGYKGKNKSEQDQWAVELPDNAETI</sequence>
<keyword evidence="4 5" id="KW-0539">Nucleus</keyword>
<accession>A0A1E4TAZ2</accession>
<dbReference type="GO" id="GO:0042254">
    <property type="term" value="P:ribosome biogenesis"/>
    <property type="evidence" value="ECO:0007669"/>
    <property type="project" value="UniProtKB-KW"/>
</dbReference>
<keyword evidence="3 5" id="KW-0690">Ribosome biogenesis</keyword>
<gene>
    <name evidence="7" type="ORF">CANCADRAFT_32366</name>
</gene>
<evidence type="ECO:0000256" key="4">
    <source>
        <dbReference type="ARBA" id="ARBA00023242"/>
    </source>
</evidence>
<organism evidence="7 8">
    <name type="scientific">Tortispora caseinolytica NRRL Y-17796</name>
    <dbReference type="NCBI Taxonomy" id="767744"/>
    <lineage>
        <taxon>Eukaryota</taxon>
        <taxon>Fungi</taxon>
        <taxon>Dikarya</taxon>
        <taxon>Ascomycota</taxon>
        <taxon>Saccharomycotina</taxon>
        <taxon>Trigonopsidomycetes</taxon>
        <taxon>Trigonopsidales</taxon>
        <taxon>Trigonopsidaceae</taxon>
        <taxon>Tortispora</taxon>
    </lineage>
</organism>
<evidence type="ECO:0000256" key="2">
    <source>
        <dbReference type="ARBA" id="ARBA00010077"/>
    </source>
</evidence>
<evidence type="ECO:0000256" key="1">
    <source>
        <dbReference type="ARBA" id="ARBA00004123"/>
    </source>
</evidence>
<evidence type="ECO:0000256" key="5">
    <source>
        <dbReference type="RuleBase" id="RU364132"/>
    </source>
</evidence>
<protein>
    <recommendedName>
        <fullName evidence="5">Ribosome biogenesis regulatory protein</fullName>
    </recommendedName>
</protein>
<dbReference type="Proteomes" id="UP000095023">
    <property type="component" value="Unassembled WGS sequence"/>
</dbReference>
<reference evidence="8" key="1">
    <citation type="submission" date="2016-02" db="EMBL/GenBank/DDBJ databases">
        <title>Comparative genomics of biotechnologically important yeasts.</title>
        <authorList>
            <consortium name="DOE Joint Genome Institute"/>
            <person name="Riley R."/>
            <person name="Haridas S."/>
            <person name="Wolfe K.H."/>
            <person name="Lopes M.R."/>
            <person name="Hittinger C.T."/>
            <person name="Goker M."/>
            <person name="Salamov A."/>
            <person name="Wisecaver J."/>
            <person name="Long T.M."/>
            <person name="Aerts A.L."/>
            <person name="Barry K."/>
            <person name="Choi C."/>
            <person name="Clum A."/>
            <person name="Coughlan A.Y."/>
            <person name="Deshpande S."/>
            <person name="Douglass A.P."/>
            <person name="Hanson S.J."/>
            <person name="Klenk H.-P."/>
            <person name="Labutti K."/>
            <person name="Lapidus A."/>
            <person name="Lindquist E."/>
            <person name="Lipzen A."/>
            <person name="Meier-Kolthoff J.P."/>
            <person name="Ohm R.A."/>
            <person name="Otillar R.P."/>
            <person name="Pangilinan J."/>
            <person name="Peng Y."/>
            <person name="Rokas A."/>
            <person name="Rosa C.A."/>
            <person name="Scheuner C."/>
            <person name="Sibirny A.A."/>
            <person name="Slot J.C."/>
            <person name="Stielow J.B."/>
            <person name="Sun H."/>
            <person name="Kurtzman C.P."/>
            <person name="Blackwell M."/>
            <person name="Jeffries T.W."/>
            <person name="Grigoriev I.V."/>
        </authorList>
    </citation>
    <scope>NUCLEOTIDE SEQUENCE [LARGE SCALE GENOMIC DNA]</scope>
    <source>
        <strain evidence="8">NRRL Y-17796</strain>
    </source>
</reference>
<dbReference type="OrthoDB" id="28455at2759"/>
<comment type="similarity">
    <text evidence="2 5">Belongs to the RRS1 family.</text>
</comment>
<evidence type="ECO:0000256" key="6">
    <source>
        <dbReference type="SAM" id="MobiDB-lite"/>
    </source>
</evidence>
<comment type="subcellular location">
    <subcellularLocation>
        <location evidence="1 5">Nucleus</location>
    </subcellularLocation>
</comment>
<name>A0A1E4TAZ2_9ASCO</name>
<evidence type="ECO:0000313" key="8">
    <source>
        <dbReference type="Proteomes" id="UP000095023"/>
    </source>
</evidence>
<dbReference type="GO" id="GO:0005634">
    <property type="term" value="C:nucleus"/>
    <property type="evidence" value="ECO:0007669"/>
    <property type="project" value="UniProtKB-SubCell"/>
</dbReference>
<dbReference type="Pfam" id="PF04939">
    <property type="entry name" value="RRS1"/>
    <property type="match status" value="1"/>
</dbReference>
<feature type="region of interest" description="Disordered" evidence="6">
    <location>
        <begin position="18"/>
        <end position="39"/>
    </location>
</feature>
<evidence type="ECO:0000313" key="7">
    <source>
        <dbReference type="EMBL" id="ODV88945.1"/>
    </source>
</evidence>
<keyword evidence="8" id="KW-1185">Reference proteome</keyword>
<dbReference type="EMBL" id="KV453843">
    <property type="protein sequence ID" value="ODV88945.1"/>
    <property type="molecule type" value="Genomic_DNA"/>
</dbReference>
<comment type="function">
    <text evidence="5">Involved in ribosomal large subunit assembly.</text>
</comment>
<proteinExistence type="inferred from homology"/>
<evidence type="ECO:0000256" key="3">
    <source>
        <dbReference type="ARBA" id="ARBA00022517"/>
    </source>
</evidence>
<dbReference type="InterPro" id="IPR007023">
    <property type="entry name" value="Ribosom_reg"/>
</dbReference>
<dbReference type="AlphaFoldDB" id="A0A1E4TAZ2"/>